<dbReference type="InterPro" id="IPR036412">
    <property type="entry name" value="HAD-like_sf"/>
</dbReference>
<evidence type="ECO:0000313" key="8">
    <source>
        <dbReference type="EMBL" id="HIU57558.1"/>
    </source>
</evidence>
<dbReference type="InterPro" id="IPR023298">
    <property type="entry name" value="ATPase_P-typ_TM_dom_sf"/>
</dbReference>
<keyword evidence="4 6" id="KW-1133">Transmembrane helix</keyword>
<feature type="transmembrane region" description="Helical" evidence="6">
    <location>
        <begin position="670"/>
        <end position="689"/>
    </location>
</feature>
<dbReference type="SUPFAM" id="SSF56784">
    <property type="entry name" value="HAD-like"/>
    <property type="match status" value="1"/>
</dbReference>
<dbReference type="Gene3D" id="3.40.50.1000">
    <property type="entry name" value="HAD superfamily/HAD-like"/>
    <property type="match status" value="1"/>
</dbReference>
<dbReference type="InterPro" id="IPR018303">
    <property type="entry name" value="ATPase_P-typ_P_site"/>
</dbReference>
<dbReference type="GO" id="GO:0005524">
    <property type="term" value="F:ATP binding"/>
    <property type="evidence" value="ECO:0007669"/>
    <property type="project" value="InterPro"/>
</dbReference>
<keyword evidence="3" id="KW-1278">Translocase</keyword>
<dbReference type="GO" id="GO:0016887">
    <property type="term" value="F:ATP hydrolysis activity"/>
    <property type="evidence" value="ECO:0007669"/>
    <property type="project" value="InterPro"/>
</dbReference>
<dbReference type="SUPFAM" id="SSF81653">
    <property type="entry name" value="Calcium ATPase, transduction domain A"/>
    <property type="match status" value="1"/>
</dbReference>
<name>A0A9D1MCG1_9FIRM</name>
<comment type="subcellular location">
    <subcellularLocation>
        <location evidence="1">Membrane</location>
        <topology evidence="1">Multi-pass membrane protein</topology>
    </subcellularLocation>
</comment>
<sequence>MQPDTHKPRKPKKSAAKTIPQILKDNICTLFNLLNFIIAVALALVGAWSNLLFFLIIALNTAIGIVQEIKAKRLIEKLTLLSTSAVTIIKDGKEVQIMPDDAEKGDTLLLHSGEVICADSVMLDGYAEVNEAILTGESEPVIKKPGDKLLSGSTVIAGKCTAKITSSNEDSYANKLVEEVKKAKSAKSELMRSMRKVTKFTGFIIIPVGIIMFIQALLIRDNVMYDSVVSTSAALLGMLPKGLVLLITIGLAAGVIKLSKKNILVQDLFSLENLAHCDMICLDKTGTITEGKMAVEKIVPIDGGDTELVTKLMSTYVHHTTDNNSTFYALKDRFEGGKSFESSSTIPFSSDRKWSAVVLADGRTMVMGAYEKLGRGEMPKALRAEAESGKRVLVVGLADEISSNSVDPAKVKLLAAVILTDPIRKNAQETIQYFYKQGVDVKVISGDDPTTVAAVAKRAGIKNAHMAVDMTKIRDDEIEEAAQKYTVFGRVTPNQKKLLVSAMQKAGRNVAMTGDGVNDLLAMKQANCSIAVGQGSDAARQTAQLVLLDSDFSVLRNVIAEGRRVINNLTKSAGVFFIKTIYSVLISILCIILNTEFPFIPLQITLIDAVIEGFPAFFMSFQQNDKQVHGTFLSNALRSAMPNALAILVSYIVLYVLSFRMNISDSQVSLIIYLTVGAVSLLGVVKASLPFNLFRFALAVISIVGFTAAILLFASFLELPAPEPQNVPVMAGIIILGLVVTLILDIPRMVKAIKNR</sequence>
<dbReference type="InterPro" id="IPR008250">
    <property type="entry name" value="ATPase_P-typ_transduc_dom_A_sf"/>
</dbReference>
<reference evidence="8" key="2">
    <citation type="journal article" date="2021" name="PeerJ">
        <title>Extensive microbial diversity within the chicken gut microbiome revealed by metagenomics and culture.</title>
        <authorList>
            <person name="Gilroy R."/>
            <person name="Ravi A."/>
            <person name="Getino M."/>
            <person name="Pursley I."/>
            <person name="Horton D.L."/>
            <person name="Alikhan N.F."/>
            <person name="Baker D."/>
            <person name="Gharbi K."/>
            <person name="Hall N."/>
            <person name="Watson M."/>
            <person name="Adriaenssens E.M."/>
            <person name="Foster-Nyarko E."/>
            <person name="Jarju S."/>
            <person name="Secka A."/>
            <person name="Antonio M."/>
            <person name="Oren A."/>
            <person name="Chaudhuri R.R."/>
            <person name="La Ragione R."/>
            <person name="Hildebrand F."/>
            <person name="Pallen M.J."/>
        </authorList>
    </citation>
    <scope>NUCLEOTIDE SEQUENCE</scope>
    <source>
        <strain evidence="8">USAMLcec3-3695</strain>
    </source>
</reference>
<dbReference type="SFLD" id="SFLDG00002">
    <property type="entry name" value="C1.7:_P-type_atpase_like"/>
    <property type="match status" value="1"/>
</dbReference>
<evidence type="ECO:0000256" key="5">
    <source>
        <dbReference type="ARBA" id="ARBA00023136"/>
    </source>
</evidence>
<evidence type="ECO:0000313" key="9">
    <source>
        <dbReference type="Proteomes" id="UP000824109"/>
    </source>
</evidence>
<evidence type="ECO:0000256" key="6">
    <source>
        <dbReference type="SAM" id="Phobius"/>
    </source>
</evidence>
<keyword evidence="5 6" id="KW-0472">Membrane</keyword>
<dbReference type="PANTHER" id="PTHR42861">
    <property type="entry name" value="CALCIUM-TRANSPORTING ATPASE"/>
    <property type="match status" value="1"/>
</dbReference>
<feature type="transmembrane region" description="Helical" evidence="6">
    <location>
        <begin position="696"/>
        <end position="717"/>
    </location>
</feature>
<evidence type="ECO:0000256" key="3">
    <source>
        <dbReference type="ARBA" id="ARBA00022967"/>
    </source>
</evidence>
<evidence type="ECO:0000256" key="4">
    <source>
        <dbReference type="ARBA" id="ARBA00022989"/>
    </source>
</evidence>
<dbReference type="PROSITE" id="PS00154">
    <property type="entry name" value="ATPASE_E1_E2"/>
    <property type="match status" value="1"/>
</dbReference>
<dbReference type="AlphaFoldDB" id="A0A9D1MCG1"/>
<dbReference type="EMBL" id="DVNB01000075">
    <property type="protein sequence ID" value="HIU57558.1"/>
    <property type="molecule type" value="Genomic_DNA"/>
</dbReference>
<organism evidence="8 9">
    <name type="scientific">Candidatus Ornithomonoglobus merdipullorum</name>
    <dbReference type="NCBI Taxonomy" id="2840895"/>
    <lineage>
        <taxon>Bacteria</taxon>
        <taxon>Bacillati</taxon>
        <taxon>Bacillota</taxon>
        <taxon>Clostridia</taxon>
        <taxon>Candidatus Ornithomonoglobus</taxon>
    </lineage>
</organism>
<feature type="transmembrane region" description="Helical" evidence="6">
    <location>
        <begin position="200"/>
        <end position="218"/>
    </location>
</feature>
<dbReference type="PRINTS" id="PR00120">
    <property type="entry name" value="HATPASE"/>
</dbReference>
<feature type="domain" description="P-type ATPase A" evidence="7">
    <location>
        <begin position="82"/>
        <end position="180"/>
    </location>
</feature>
<feature type="transmembrane region" description="Helical" evidence="6">
    <location>
        <begin position="573"/>
        <end position="594"/>
    </location>
</feature>
<reference evidence="8" key="1">
    <citation type="submission" date="2020-10" db="EMBL/GenBank/DDBJ databases">
        <authorList>
            <person name="Gilroy R."/>
        </authorList>
    </citation>
    <scope>NUCLEOTIDE SEQUENCE</scope>
    <source>
        <strain evidence="8">USAMLcec3-3695</strain>
    </source>
</reference>
<proteinExistence type="predicted"/>
<evidence type="ECO:0000256" key="2">
    <source>
        <dbReference type="ARBA" id="ARBA00022692"/>
    </source>
</evidence>
<protein>
    <submittedName>
        <fullName evidence="8">HAD-IC family P-type ATPase</fullName>
    </submittedName>
</protein>
<dbReference type="Gene3D" id="2.70.150.10">
    <property type="entry name" value="Calcium-transporting ATPase, cytoplasmic transduction domain A"/>
    <property type="match status" value="1"/>
</dbReference>
<dbReference type="InterPro" id="IPR059000">
    <property type="entry name" value="ATPase_P-type_domA"/>
</dbReference>
<feature type="transmembrane region" description="Helical" evidence="6">
    <location>
        <begin position="600"/>
        <end position="619"/>
    </location>
</feature>
<feature type="transmembrane region" description="Helical" evidence="6">
    <location>
        <begin position="238"/>
        <end position="256"/>
    </location>
</feature>
<feature type="transmembrane region" description="Helical" evidence="6">
    <location>
        <begin position="640"/>
        <end position="658"/>
    </location>
</feature>
<dbReference type="Pfam" id="PF00702">
    <property type="entry name" value="Hydrolase"/>
    <property type="match status" value="1"/>
</dbReference>
<dbReference type="Proteomes" id="UP000824109">
    <property type="component" value="Unassembled WGS sequence"/>
</dbReference>
<dbReference type="SFLD" id="SFLDS00003">
    <property type="entry name" value="Haloacid_Dehalogenase"/>
    <property type="match status" value="1"/>
</dbReference>
<dbReference type="Gene3D" id="3.40.1110.10">
    <property type="entry name" value="Calcium-transporting ATPase, cytoplasmic domain N"/>
    <property type="match status" value="1"/>
</dbReference>
<accession>A0A9D1MCG1</accession>
<dbReference type="GO" id="GO:0016020">
    <property type="term" value="C:membrane"/>
    <property type="evidence" value="ECO:0007669"/>
    <property type="project" value="UniProtKB-SubCell"/>
</dbReference>
<comment type="caution">
    <text evidence="8">The sequence shown here is derived from an EMBL/GenBank/DDBJ whole genome shotgun (WGS) entry which is preliminary data.</text>
</comment>
<dbReference type="SUPFAM" id="SSF81665">
    <property type="entry name" value="Calcium ATPase, transmembrane domain M"/>
    <property type="match status" value="1"/>
</dbReference>
<feature type="transmembrane region" description="Helical" evidence="6">
    <location>
        <begin position="729"/>
        <end position="746"/>
    </location>
</feature>
<evidence type="ECO:0000259" key="7">
    <source>
        <dbReference type="Pfam" id="PF00122"/>
    </source>
</evidence>
<dbReference type="InterPro" id="IPR001757">
    <property type="entry name" value="P_typ_ATPase"/>
</dbReference>
<keyword evidence="2 6" id="KW-0812">Transmembrane</keyword>
<dbReference type="InterPro" id="IPR044492">
    <property type="entry name" value="P_typ_ATPase_HD_dom"/>
</dbReference>
<evidence type="ECO:0000256" key="1">
    <source>
        <dbReference type="ARBA" id="ARBA00004141"/>
    </source>
</evidence>
<dbReference type="SFLD" id="SFLDF00027">
    <property type="entry name" value="p-type_atpase"/>
    <property type="match status" value="1"/>
</dbReference>
<dbReference type="InterPro" id="IPR023299">
    <property type="entry name" value="ATPase_P-typ_cyto_dom_N"/>
</dbReference>
<gene>
    <name evidence="8" type="ORF">IAA61_07065</name>
</gene>
<dbReference type="Gene3D" id="1.20.1110.10">
    <property type="entry name" value="Calcium-transporting ATPase, transmembrane domain"/>
    <property type="match status" value="1"/>
</dbReference>
<dbReference type="Pfam" id="PF00122">
    <property type="entry name" value="E1-E2_ATPase"/>
    <property type="match status" value="1"/>
</dbReference>
<dbReference type="NCBIfam" id="TIGR01494">
    <property type="entry name" value="ATPase_P-type"/>
    <property type="match status" value="2"/>
</dbReference>
<dbReference type="PRINTS" id="PR00119">
    <property type="entry name" value="CATATPASE"/>
</dbReference>
<dbReference type="InterPro" id="IPR023214">
    <property type="entry name" value="HAD_sf"/>
</dbReference>